<dbReference type="KEGG" id="same:SAMCFNEI73_Ch2443"/>
<organism evidence="2 3">
    <name type="scientific">Sinorhizobium americanum</name>
    <dbReference type="NCBI Taxonomy" id="194963"/>
    <lineage>
        <taxon>Bacteria</taxon>
        <taxon>Pseudomonadati</taxon>
        <taxon>Pseudomonadota</taxon>
        <taxon>Alphaproteobacteria</taxon>
        <taxon>Hyphomicrobiales</taxon>
        <taxon>Rhizobiaceae</taxon>
        <taxon>Sinorhizobium/Ensifer group</taxon>
        <taxon>Sinorhizobium</taxon>
    </lineage>
</organism>
<reference evidence="2 3" key="1">
    <citation type="submission" date="2015-10" db="EMBL/GenBank/DDBJ databases">
        <title>Genomic differences between typical nodule nitrogen-fixing rhizobial strains and those coming from bean seeds.</title>
        <authorList>
            <person name="Peralta H."/>
            <person name="Aguilar-Vera A."/>
            <person name="Diaz R."/>
            <person name="Mora Y."/>
            <person name="Martinez-Batallar G."/>
            <person name="Salazar E."/>
            <person name="Vargas-Lagunas C."/>
            <person name="Encarnacion S."/>
            <person name="Girard L."/>
            <person name="Mora J."/>
        </authorList>
    </citation>
    <scope>NUCLEOTIDE SEQUENCE [LARGE SCALE GENOMIC DNA]</scope>
    <source>
        <strain evidence="2 3">CFNEI 73</strain>
    </source>
</reference>
<proteinExistence type="predicted"/>
<keyword evidence="3" id="KW-1185">Reference proteome</keyword>
<dbReference type="STRING" id="194963.SAMCFNEI73_Ch2443"/>
<dbReference type="EMBL" id="CP013107">
    <property type="protein sequence ID" value="APG91722.1"/>
    <property type="molecule type" value="Genomic_DNA"/>
</dbReference>
<sequence>MAAKSAPLRAAPHLSNCSAPKSEKAARAIMAGGLFETKAMPEHRLLAGL</sequence>
<feature type="region of interest" description="Disordered" evidence="1">
    <location>
        <begin position="1"/>
        <end position="22"/>
    </location>
</feature>
<dbReference type="AlphaFoldDB" id="A0A1L3LNP7"/>
<dbReference type="Proteomes" id="UP000182306">
    <property type="component" value="Chromosome"/>
</dbReference>
<evidence type="ECO:0000256" key="1">
    <source>
        <dbReference type="SAM" id="MobiDB-lite"/>
    </source>
</evidence>
<evidence type="ECO:0000313" key="3">
    <source>
        <dbReference type="Proteomes" id="UP000182306"/>
    </source>
</evidence>
<protein>
    <submittedName>
        <fullName evidence="2">Uncharacterized protein</fullName>
    </submittedName>
</protein>
<evidence type="ECO:0000313" key="2">
    <source>
        <dbReference type="EMBL" id="APG91722.1"/>
    </source>
</evidence>
<accession>A0A1L3LNP7</accession>
<gene>
    <name evidence="2" type="ORF">SAMCFNEI73_Ch2443</name>
</gene>
<name>A0A1L3LNP7_9HYPH</name>